<keyword evidence="1" id="KW-0472">Membrane</keyword>
<keyword evidence="1" id="KW-1133">Transmembrane helix</keyword>
<reference evidence="2 3" key="1">
    <citation type="submission" date="2019-02" db="EMBL/GenBank/DDBJ databases">
        <title>Deep-cultivation of Planctomycetes and their phenomic and genomic characterization uncovers novel biology.</title>
        <authorList>
            <person name="Wiegand S."/>
            <person name="Jogler M."/>
            <person name="Boedeker C."/>
            <person name="Pinto D."/>
            <person name="Vollmers J."/>
            <person name="Rivas-Marin E."/>
            <person name="Kohn T."/>
            <person name="Peeters S.H."/>
            <person name="Heuer A."/>
            <person name="Rast P."/>
            <person name="Oberbeckmann S."/>
            <person name="Bunk B."/>
            <person name="Jeske O."/>
            <person name="Meyerdierks A."/>
            <person name="Storesund J.E."/>
            <person name="Kallscheuer N."/>
            <person name="Luecker S."/>
            <person name="Lage O.M."/>
            <person name="Pohl T."/>
            <person name="Merkel B.J."/>
            <person name="Hornburger P."/>
            <person name="Mueller R.-W."/>
            <person name="Bruemmer F."/>
            <person name="Labrenz M."/>
            <person name="Spormann A.M."/>
            <person name="Op Den Camp H."/>
            <person name="Overmann J."/>
            <person name="Amann R."/>
            <person name="Jetten M.S.M."/>
            <person name="Mascher T."/>
            <person name="Medema M.H."/>
            <person name="Devos D.P."/>
            <person name="Kaster A.-K."/>
            <person name="Ovreas L."/>
            <person name="Rohde M."/>
            <person name="Galperin M.Y."/>
            <person name="Jogler C."/>
        </authorList>
    </citation>
    <scope>NUCLEOTIDE SEQUENCE [LARGE SCALE GENOMIC DNA]</scope>
    <source>
        <strain evidence="2 3">KOR34</strain>
    </source>
</reference>
<comment type="caution">
    <text evidence="2">The sequence shown here is derived from an EMBL/GenBank/DDBJ whole genome shotgun (WGS) entry which is preliminary data.</text>
</comment>
<dbReference type="RefSeq" id="WP_197531443.1">
    <property type="nucleotide sequence ID" value="NZ_SIHJ01000001.1"/>
</dbReference>
<accession>A0A5C5VJP8</accession>
<feature type="transmembrane region" description="Helical" evidence="1">
    <location>
        <begin position="12"/>
        <end position="38"/>
    </location>
</feature>
<sequence>MTQRTTARRGVSLIEVLVAITIGSVVMAAVATGTATLLRVNQRVQSRANAGPQVEQLARRLRADLRDADQATWDADSGRIELTLADGAAISYTNEGDRCLREQDGRVEPYRLPAAELHCEVDSAAAPDYFEVTVQIDPARRLPVGACLGGAHRLLLEGGSP</sequence>
<dbReference type="NCBIfam" id="TIGR02532">
    <property type="entry name" value="IV_pilin_GFxxxE"/>
    <property type="match status" value="1"/>
</dbReference>
<dbReference type="Pfam" id="PF07963">
    <property type="entry name" value="N_methyl"/>
    <property type="match status" value="1"/>
</dbReference>
<evidence type="ECO:0000313" key="3">
    <source>
        <dbReference type="Proteomes" id="UP000316714"/>
    </source>
</evidence>
<organism evidence="2 3">
    <name type="scientific">Posidoniimonas corsicana</name>
    <dbReference type="NCBI Taxonomy" id="1938618"/>
    <lineage>
        <taxon>Bacteria</taxon>
        <taxon>Pseudomonadati</taxon>
        <taxon>Planctomycetota</taxon>
        <taxon>Planctomycetia</taxon>
        <taxon>Pirellulales</taxon>
        <taxon>Lacipirellulaceae</taxon>
        <taxon>Posidoniimonas</taxon>
    </lineage>
</organism>
<name>A0A5C5VJP8_9BACT</name>
<dbReference type="PROSITE" id="PS00409">
    <property type="entry name" value="PROKAR_NTER_METHYL"/>
    <property type="match status" value="1"/>
</dbReference>
<evidence type="ECO:0000313" key="2">
    <source>
        <dbReference type="EMBL" id="TWT38213.1"/>
    </source>
</evidence>
<gene>
    <name evidence="2" type="ORF">KOR34_31820</name>
</gene>
<keyword evidence="1" id="KW-0812">Transmembrane</keyword>
<proteinExistence type="predicted"/>
<dbReference type="AlphaFoldDB" id="A0A5C5VJP8"/>
<evidence type="ECO:0000256" key="1">
    <source>
        <dbReference type="SAM" id="Phobius"/>
    </source>
</evidence>
<evidence type="ECO:0008006" key="4">
    <source>
        <dbReference type="Google" id="ProtNLM"/>
    </source>
</evidence>
<dbReference type="EMBL" id="SIHJ01000001">
    <property type="protein sequence ID" value="TWT38213.1"/>
    <property type="molecule type" value="Genomic_DNA"/>
</dbReference>
<protein>
    <recommendedName>
        <fullName evidence="4">Prepilin-type N-terminal cleavage/methylation domain-containing protein</fullName>
    </recommendedName>
</protein>
<dbReference type="Proteomes" id="UP000316714">
    <property type="component" value="Unassembled WGS sequence"/>
</dbReference>
<keyword evidence="3" id="KW-1185">Reference proteome</keyword>
<dbReference type="InterPro" id="IPR012902">
    <property type="entry name" value="N_methyl_site"/>
</dbReference>